<accession>A0A2H1EBP7</accession>
<gene>
    <name evidence="1" type="ORF">MARIT_2427</name>
</gene>
<dbReference type="AlphaFoldDB" id="A0A2H1EBP7"/>
<dbReference type="EMBL" id="LT634361">
    <property type="protein sequence ID" value="SFZ83986.1"/>
    <property type="molecule type" value="Genomic_DNA"/>
</dbReference>
<dbReference type="GeneID" id="47723899"/>
<sequence>MERNKLMGVILITIMMASCSSQNKIDLLAALQNKTSLEQLIPKEQRDVFSFDKIDPASGTPILIDRTKTDRYTFGSYNIPPNPTKVRRINNRIGFYLYKTPSDNHDNKIAGIWIYMKKIDNRLFEYLKELYGAPKETSPKPTVQETTAERRARLGLKNEGVVQKKTEKQRFLHGSNDFLWQVNDMTIVYSDFYRANTAYIDDDGNKIADPKEEQYISASVYIIRNDAMDMTTPGRTSAQRLIATFKQ</sequence>
<keyword evidence="1" id="KW-0449">Lipoprotein</keyword>
<dbReference type="PROSITE" id="PS51257">
    <property type="entry name" value="PROKAR_LIPOPROTEIN"/>
    <property type="match status" value="1"/>
</dbReference>
<dbReference type="KEGG" id="tmar:MARIT_2427"/>
<organism evidence="1 2">
    <name type="scientific">Tenacibaculum maritimum NCIMB 2154</name>
    <dbReference type="NCBI Taxonomy" id="1349785"/>
    <lineage>
        <taxon>Bacteria</taxon>
        <taxon>Pseudomonadati</taxon>
        <taxon>Bacteroidota</taxon>
        <taxon>Flavobacteriia</taxon>
        <taxon>Flavobacteriales</taxon>
        <taxon>Flavobacteriaceae</taxon>
        <taxon>Tenacibaculum</taxon>
    </lineage>
</organism>
<reference evidence="1 2" key="1">
    <citation type="submission" date="2016-11" db="EMBL/GenBank/DDBJ databases">
        <authorList>
            <person name="Jaros S."/>
            <person name="Januszkiewicz K."/>
            <person name="Wedrychowicz H."/>
        </authorList>
    </citation>
    <scope>NUCLEOTIDE SEQUENCE [LARGE SCALE GENOMIC DNA]</scope>
    <source>
        <strain evidence="1">NCIMB 2154T</strain>
    </source>
</reference>
<protein>
    <submittedName>
        <fullName evidence="1">Probable lipoprotein</fullName>
    </submittedName>
</protein>
<evidence type="ECO:0000313" key="1">
    <source>
        <dbReference type="EMBL" id="SFZ83986.1"/>
    </source>
</evidence>
<evidence type="ECO:0000313" key="2">
    <source>
        <dbReference type="Proteomes" id="UP000231564"/>
    </source>
</evidence>
<name>A0A2H1EBP7_9FLAO</name>
<proteinExistence type="predicted"/>
<dbReference type="OrthoDB" id="1272347at2"/>
<dbReference type="Proteomes" id="UP000231564">
    <property type="component" value="Chromosome MARIT"/>
</dbReference>
<keyword evidence="2" id="KW-1185">Reference proteome</keyword>
<dbReference type="RefSeq" id="WP_157926269.1">
    <property type="nucleotide sequence ID" value="NZ_CP138495.1"/>
</dbReference>